<protein>
    <recommendedName>
        <fullName evidence="4">Lysine-specific metallo-endopeptidase domain-containing protein</fullName>
    </recommendedName>
</protein>
<reference evidence="2 3" key="1">
    <citation type="submission" date="2016-04" db="EMBL/GenBank/DDBJ databases">
        <title>A degradative enzymes factory behind the ericoid mycorrhizal symbiosis.</title>
        <authorList>
            <consortium name="DOE Joint Genome Institute"/>
            <person name="Martino E."/>
            <person name="Morin E."/>
            <person name="Grelet G."/>
            <person name="Kuo A."/>
            <person name="Kohler A."/>
            <person name="Daghino S."/>
            <person name="Barry K."/>
            <person name="Choi C."/>
            <person name="Cichocki N."/>
            <person name="Clum A."/>
            <person name="Copeland A."/>
            <person name="Hainaut M."/>
            <person name="Haridas S."/>
            <person name="Labutti K."/>
            <person name="Lindquist E."/>
            <person name="Lipzen A."/>
            <person name="Khouja H.-R."/>
            <person name="Murat C."/>
            <person name="Ohm R."/>
            <person name="Olson A."/>
            <person name="Spatafora J."/>
            <person name="Veneault-Fourrey C."/>
            <person name="Henrissat B."/>
            <person name="Grigoriev I."/>
            <person name="Martin F."/>
            <person name="Perotto S."/>
        </authorList>
    </citation>
    <scope>NUCLEOTIDE SEQUENCE [LARGE SCALE GENOMIC DNA]</scope>
    <source>
        <strain evidence="2 3">E</strain>
    </source>
</reference>
<accession>A0A2J6SGR0</accession>
<evidence type="ECO:0008006" key="4">
    <source>
        <dbReference type="Google" id="ProtNLM"/>
    </source>
</evidence>
<sequence length="425" mass="46009">MYSTHFLSALCLTATTTAYVIDTTSCNLVAQAFLAEKLTCAFDMATNVVTELRGPIRQEVQTLMDHLWAPTADPSFYPTPQEAILCRFGGTCPRNKARVDYFQYRADGSNFQFPRGISSMADSAADLRGPSGATRAVAGDVVFYCSSERYRDITDQDGNARIKDTSIVEFVDDDEEDPRKICIGALAYTWVSDDATKPSQITLCPWFLSYVQGLKFPNCGTWRQKLVGLLGRPIAQISAKVWPFTPIDLLSLFDKVVVHELTHTRHGGKTFDSPVDVNAGSGVAFSNVAYGWKNCRKISTNLPDNGGPNNGKPMNNADSYGLFASGVRVIGAGGSIDENGKVTGASSSSKAKRALTAVEKEELGSLAAFFDEESSDGGKEADMAMWGPVFNSTFFPEGTSLSEEQKGMVVKALMGNMPGEAAHDH</sequence>
<dbReference type="Proteomes" id="UP000235371">
    <property type="component" value="Unassembled WGS sequence"/>
</dbReference>
<organism evidence="2 3">
    <name type="scientific">Hyaloscypha bicolor E</name>
    <dbReference type="NCBI Taxonomy" id="1095630"/>
    <lineage>
        <taxon>Eukaryota</taxon>
        <taxon>Fungi</taxon>
        <taxon>Dikarya</taxon>
        <taxon>Ascomycota</taxon>
        <taxon>Pezizomycotina</taxon>
        <taxon>Leotiomycetes</taxon>
        <taxon>Helotiales</taxon>
        <taxon>Hyaloscyphaceae</taxon>
        <taxon>Hyaloscypha</taxon>
        <taxon>Hyaloscypha bicolor</taxon>
    </lineage>
</organism>
<evidence type="ECO:0000313" key="2">
    <source>
        <dbReference type="EMBL" id="PMD49920.1"/>
    </source>
</evidence>
<evidence type="ECO:0000256" key="1">
    <source>
        <dbReference type="SAM" id="SignalP"/>
    </source>
</evidence>
<dbReference type="GeneID" id="36579701"/>
<dbReference type="OrthoDB" id="3529213at2759"/>
<dbReference type="InParanoid" id="A0A2J6SGR0"/>
<gene>
    <name evidence="2" type="ORF">K444DRAFT_286152</name>
</gene>
<proteinExistence type="predicted"/>
<evidence type="ECO:0000313" key="3">
    <source>
        <dbReference type="Proteomes" id="UP000235371"/>
    </source>
</evidence>
<dbReference type="InterPro" id="IPR024079">
    <property type="entry name" value="MetalloPept_cat_dom_sf"/>
</dbReference>
<dbReference type="EMBL" id="KZ613919">
    <property type="protein sequence ID" value="PMD49920.1"/>
    <property type="molecule type" value="Genomic_DNA"/>
</dbReference>
<keyword evidence="3" id="KW-1185">Reference proteome</keyword>
<feature type="chain" id="PRO_5014425465" description="Lysine-specific metallo-endopeptidase domain-containing protein" evidence="1">
    <location>
        <begin position="19"/>
        <end position="425"/>
    </location>
</feature>
<dbReference type="GO" id="GO:0008237">
    <property type="term" value="F:metallopeptidase activity"/>
    <property type="evidence" value="ECO:0007669"/>
    <property type="project" value="InterPro"/>
</dbReference>
<dbReference type="AlphaFoldDB" id="A0A2J6SGR0"/>
<name>A0A2J6SGR0_9HELO</name>
<dbReference type="Gene3D" id="3.40.390.10">
    <property type="entry name" value="Collagenase (Catalytic Domain)"/>
    <property type="match status" value="1"/>
</dbReference>
<feature type="signal peptide" evidence="1">
    <location>
        <begin position="1"/>
        <end position="18"/>
    </location>
</feature>
<dbReference type="STRING" id="1095630.A0A2J6SGR0"/>
<dbReference type="RefSeq" id="XP_024726824.1">
    <property type="nucleotide sequence ID" value="XM_024871619.1"/>
</dbReference>
<keyword evidence="1" id="KW-0732">Signal</keyword>